<evidence type="ECO:0000256" key="1">
    <source>
        <dbReference type="ARBA" id="ARBA00007896"/>
    </source>
</evidence>
<dbReference type="NCBIfam" id="NF003969">
    <property type="entry name" value="PRK05463.1"/>
    <property type="match status" value="1"/>
</dbReference>
<dbReference type="EC" id="4.2.1.-" evidence="3"/>
<keyword evidence="2 3" id="KW-0456">Lyase</keyword>
<comment type="similarity">
    <text evidence="1 3">Belongs to the D-glutamate cyclase family.</text>
</comment>
<reference evidence="4 5" key="1">
    <citation type="submission" date="2012-11" db="EMBL/GenBank/DDBJ databases">
        <title>Whole genome sequence of Acidisphaera rubrifaciens HS-AP3.</title>
        <authorList>
            <person name="Azuma Y."/>
            <person name="Higashiura N."/>
            <person name="Hirakawa H."/>
            <person name="Matsushita K."/>
        </authorList>
    </citation>
    <scope>NUCLEOTIDE SEQUENCE [LARGE SCALE GENOMIC DNA]</scope>
    <source>
        <strain evidence="4 5">HS-AP3</strain>
    </source>
</reference>
<evidence type="ECO:0000256" key="2">
    <source>
        <dbReference type="ARBA" id="ARBA00023239"/>
    </source>
</evidence>
<dbReference type="SUPFAM" id="SSF160920">
    <property type="entry name" value="PSTPO5379-like"/>
    <property type="match status" value="1"/>
</dbReference>
<name>A0A0D6P9J0_9PROT</name>
<dbReference type="InterPro" id="IPR016938">
    <property type="entry name" value="UPF0317"/>
</dbReference>
<comment type="caution">
    <text evidence="4">The sequence shown here is derived from an EMBL/GenBank/DDBJ whole genome shotgun (WGS) entry which is preliminary data.</text>
</comment>
<dbReference type="Gene3D" id="3.40.1640.10">
    <property type="entry name" value="PSTPO5379-like"/>
    <property type="match status" value="1"/>
</dbReference>
<dbReference type="InterPro" id="IPR009906">
    <property type="entry name" value="D-Glu_cyclase"/>
</dbReference>
<keyword evidence="5" id="KW-1185">Reference proteome</keyword>
<dbReference type="Proteomes" id="UP000032680">
    <property type="component" value="Unassembled WGS sequence"/>
</dbReference>
<gene>
    <name evidence="4" type="ORF">Asru_0756_03</name>
</gene>
<dbReference type="PIRSF" id="PIRSF029755">
    <property type="entry name" value="UCP029755"/>
    <property type="match status" value="1"/>
</dbReference>
<dbReference type="HAMAP" id="MF_01830">
    <property type="entry name" value="Hydro_lyase"/>
    <property type="match status" value="1"/>
</dbReference>
<accession>A0A0D6P9J0</accession>
<protein>
    <recommendedName>
        <fullName evidence="3">Putative hydro-lyase Asru_0756_03</fullName>
        <ecNumber evidence="3">4.2.1.-</ecNumber>
    </recommendedName>
</protein>
<dbReference type="EMBL" id="BANB01000755">
    <property type="protein sequence ID" value="GAN78322.1"/>
    <property type="molecule type" value="Genomic_DNA"/>
</dbReference>
<dbReference type="PANTHER" id="PTHR32022:SF10">
    <property type="entry name" value="D-GLUTAMATE CYCLASE, MITOCHONDRIAL"/>
    <property type="match status" value="1"/>
</dbReference>
<organism evidence="4 5">
    <name type="scientific">Acidisphaera rubrifaciens HS-AP3</name>
    <dbReference type="NCBI Taxonomy" id="1231350"/>
    <lineage>
        <taxon>Bacteria</taxon>
        <taxon>Pseudomonadati</taxon>
        <taxon>Pseudomonadota</taxon>
        <taxon>Alphaproteobacteria</taxon>
        <taxon>Acetobacterales</taxon>
        <taxon>Acetobacteraceae</taxon>
        <taxon>Acidisphaera</taxon>
    </lineage>
</organism>
<evidence type="ECO:0000313" key="5">
    <source>
        <dbReference type="Proteomes" id="UP000032680"/>
    </source>
</evidence>
<dbReference type="Pfam" id="PF07286">
    <property type="entry name" value="D-Glu_cyclase"/>
    <property type="match status" value="1"/>
</dbReference>
<dbReference type="Gene3D" id="3.30.2040.10">
    <property type="entry name" value="PSTPO5379-like domain"/>
    <property type="match status" value="1"/>
</dbReference>
<evidence type="ECO:0000256" key="3">
    <source>
        <dbReference type="HAMAP-Rule" id="MF_01830"/>
    </source>
</evidence>
<dbReference type="AlphaFoldDB" id="A0A0D6P9J0"/>
<dbReference type="GO" id="GO:0016829">
    <property type="term" value="F:lyase activity"/>
    <property type="evidence" value="ECO:0007669"/>
    <property type="project" value="UniProtKB-KW"/>
</dbReference>
<dbReference type="InterPro" id="IPR038021">
    <property type="entry name" value="Putative_hydro-lyase"/>
</dbReference>
<evidence type="ECO:0000313" key="4">
    <source>
        <dbReference type="EMBL" id="GAN78322.1"/>
    </source>
</evidence>
<sequence>MTGGQTRADIRAGRVTGTTAGLAPGCIQANIAIVPAAVADDFALFCARNPRPCPLLARGAAGDPALPALGAGIDMRTDLPRYRVYRDGVAAEEVTDIAALWRDDLVTFAIGCSFTFEHALLSEGVPLRHVAQGRNVAMYRTRCPTEPAGPFDGPLVVSMRPFSPSDAERAARISARFPRMHGSPIHLGDPAALGIADLGRPDYGDAVEIHPGEVPLFWACGVTSQAALEAARLPLVIAHAPGCMLVTDLPHEAALA</sequence>
<dbReference type="FunFam" id="3.30.2040.10:FF:000001">
    <property type="entry name" value="D-glutamate cyclase, mitochondrial"/>
    <property type="match status" value="1"/>
</dbReference>
<proteinExistence type="inferred from homology"/>
<dbReference type="PANTHER" id="PTHR32022">
    <property type="entry name" value="D-GLUTAMATE CYCLASE, MITOCHONDRIAL"/>
    <property type="match status" value="1"/>
</dbReference>